<protein>
    <submittedName>
        <fullName evidence="1">Uncharacterized protein</fullName>
    </submittedName>
</protein>
<dbReference type="EMBL" id="GBRH01222521">
    <property type="protein sequence ID" value="JAD75374.1"/>
    <property type="molecule type" value="Transcribed_RNA"/>
</dbReference>
<reference evidence="1" key="2">
    <citation type="journal article" date="2015" name="Data Brief">
        <title>Shoot transcriptome of the giant reed, Arundo donax.</title>
        <authorList>
            <person name="Barrero R.A."/>
            <person name="Guerrero F.D."/>
            <person name="Moolhuijzen P."/>
            <person name="Goolsby J.A."/>
            <person name="Tidwell J."/>
            <person name="Bellgard S.E."/>
            <person name="Bellgard M.I."/>
        </authorList>
    </citation>
    <scope>NUCLEOTIDE SEQUENCE</scope>
    <source>
        <tissue evidence="1">Shoot tissue taken approximately 20 cm above the soil surface</tissue>
    </source>
</reference>
<evidence type="ECO:0000313" key="1">
    <source>
        <dbReference type="EMBL" id="JAD75374.1"/>
    </source>
</evidence>
<accession>A0A0A9CGC1</accession>
<dbReference type="AlphaFoldDB" id="A0A0A9CGC1"/>
<sequence length="139" mass="14745">MPEPLNLGDRITSLYSPNVSIENWKSISSPCSAAAENGSHSATLLLASVQTTSSWLGSSSIPLNSLVIISPISAKQSPKAAASLRKIVHRTRTHRQASRIMGSSLRSIATSFIGSRFLIYSSSSSENGIDACAQCIHSK</sequence>
<reference evidence="1" key="1">
    <citation type="submission" date="2014-09" db="EMBL/GenBank/DDBJ databases">
        <authorList>
            <person name="Magalhaes I.L.F."/>
            <person name="Oliveira U."/>
            <person name="Santos F.R."/>
            <person name="Vidigal T.H.D.A."/>
            <person name="Brescovit A.D."/>
            <person name="Santos A.J."/>
        </authorList>
    </citation>
    <scope>NUCLEOTIDE SEQUENCE</scope>
    <source>
        <tissue evidence="1">Shoot tissue taken approximately 20 cm above the soil surface</tissue>
    </source>
</reference>
<proteinExistence type="predicted"/>
<organism evidence="1">
    <name type="scientific">Arundo donax</name>
    <name type="common">Giant reed</name>
    <name type="synonym">Donax arundinaceus</name>
    <dbReference type="NCBI Taxonomy" id="35708"/>
    <lineage>
        <taxon>Eukaryota</taxon>
        <taxon>Viridiplantae</taxon>
        <taxon>Streptophyta</taxon>
        <taxon>Embryophyta</taxon>
        <taxon>Tracheophyta</taxon>
        <taxon>Spermatophyta</taxon>
        <taxon>Magnoliopsida</taxon>
        <taxon>Liliopsida</taxon>
        <taxon>Poales</taxon>
        <taxon>Poaceae</taxon>
        <taxon>PACMAD clade</taxon>
        <taxon>Arundinoideae</taxon>
        <taxon>Arundineae</taxon>
        <taxon>Arundo</taxon>
    </lineage>
</organism>
<name>A0A0A9CGC1_ARUDO</name>